<evidence type="ECO:0000256" key="1">
    <source>
        <dbReference type="ARBA" id="ARBA00004953"/>
    </source>
</evidence>
<keyword evidence="4" id="KW-0808">Transferase</keyword>
<dbReference type="Gene3D" id="3.40.1010.10">
    <property type="entry name" value="Cobalt-precorrin-4 Transmethylase, Domain 1"/>
    <property type="match status" value="1"/>
</dbReference>
<evidence type="ECO:0000313" key="7">
    <source>
        <dbReference type="EMBL" id="TMV12989.1"/>
    </source>
</evidence>
<dbReference type="InterPro" id="IPR050714">
    <property type="entry name" value="Cobalamin_biosynth_MTase"/>
</dbReference>
<dbReference type="SUPFAM" id="SSF53790">
    <property type="entry name" value="Tetrapyrrole methylase"/>
    <property type="match status" value="1"/>
</dbReference>
<dbReference type="InterPro" id="IPR000878">
    <property type="entry name" value="4pyrrol_Mease"/>
</dbReference>
<accession>A0ABY2X9D9</accession>
<comment type="pathway">
    <text evidence="1">Cofactor biosynthesis; adenosylcobalamin biosynthesis.</text>
</comment>
<evidence type="ECO:0000256" key="4">
    <source>
        <dbReference type="ARBA" id="ARBA00022679"/>
    </source>
</evidence>
<dbReference type="InterPro" id="IPR035996">
    <property type="entry name" value="4pyrrol_Methylase_sf"/>
</dbReference>
<evidence type="ECO:0000256" key="5">
    <source>
        <dbReference type="ARBA" id="ARBA00022691"/>
    </source>
</evidence>
<dbReference type="SUPFAM" id="SSF53335">
    <property type="entry name" value="S-adenosyl-L-methionine-dependent methyltransferases"/>
    <property type="match status" value="1"/>
</dbReference>
<dbReference type="NCBIfam" id="TIGR02467">
    <property type="entry name" value="CbiE"/>
    <property type="match status" value="1"/>
</dbReference>
<dbReference type="EMBL" id="VCPC01000002">
    <property type="protein sequence ID" value="TMV12989.1"/>
    <property type="molecule type" value="Genomic_DNA"/>
</dbReference>
<comment type="caution">
    <text evidence="7">The sequence shown here is derived from an EMBL/GenBank/DDBJ whole genome shotgun (WGS) entry which is preliminary data.</text>
</comment>
<feature type="domain" description="Tetrapyrrole methylase" evidence="6">
    <location>
        <begin position="7"/>
        <end position="186"/>
    </location>
</feature>
<dbReference type="PIRSF" id="PIRSF036428">
    <property type="entry name" value="CobL"/>
    <property type="match status" value="1"/>
</dbReference>
<evidence type="ECO:0000313" key="8">
    <source>
        <dbReference type="Proteomes" id="UP001191082"/>
    </source>
</evidence>
<dbReference type="CDD" id="cd11644">
    <property type="entry name" value="Precorrin-6Y-MT"/>
    <property type="match status" value="1"/>
</dbReference>
<sequence length="401" mass="42429">MSEDPWLSIIGLGEDGPDGLSPATRQALARAEIVMGPLRHLALLGETGAETIAWPVPFADGVERLLALRGRRVAVLASGDPFWFGAGSVLAARLSPGEWRAYPGPSCFSLAAARLGWPLERTACFSLHAAPFERLRAHLAPGARAIATLRDGAAVNELAAWLTEQGFGLSSLRVMEALGGPRERVRLVHADACALADVAAPVCVAIEVAGTGRMLTRAAGRADEWFDNDGQITKRPVRALTLSALAPRAGEHLWDIGAGSGSIALEWLLSGDTCTATAIEGNAARASNIRANAARLGVDHRLTLVEGRTPEVLTQELAAPDAVFIGGGLSQDLLDALWVKVAPNTRLVANAVTLESEALLAAWHEDKGGDMLRIELAKAKPLGNRRGWASAYPIVQWSVTR</sequence>
<dbReference type="InterPro" id="IPR029063">
    <property type="entry name" value="SAM-dependent_MTases_sf"/>
</dbReference>
<protein>
    <submittedName>
        <fullName evidence="7">Precorrin-6y C5,15-methyltransferase (Decarboxylating) subunit CbiE</fullName>
    </submittedName>
</protein>
<gene>
    <name evidence="7" type="primary">cbiE</name>
    <name evidence="7" type="ORF">FGK64_09360</name>
</gene>
<reference evidence="7 8" key="1">
    <citation type="submission" date="2019-05" db="EMBL/GenBank/DDBJ databases">
        <title>Marivita sp. nov. isolated from sea sediment.</title>
        <authorList>
            <person name="Kim W."/>
        </authorList>
    </citation>
    <scope>NUCLEOTIDE SEQUENCE [LARGE SCALE GENOMIC DNA]</scope>
    <source>
        <strain evidence="7 8">CAU 1492</strain>
    </source>
</reference>
<dbReference type="Proteomes" id="UP001191082">
    <property type="component" value="Unassembled WGS sequence"/>
</dbReference>
<dbReference type="PANTHER" id="PTHR43182:SF1">
    <property type="entry name" value="COBALT-PRECORRIN-7 C(5)-METHYLTRANSFERASE"/>
    <property type="match status" value="1"/>
</dbReference>
<evidence type="ECO:0000259" key="6">
    <source>
        <dbReference type="Pfam" id="PF00590"/>
    </source>
</evidence>
<keyword evidence="3" id="KW-0489">Methyltransferase</keyword>
<dbReference type="InterPro" id="IPR012818">
    <property type="entry name" value="CbiE"/>
</dbReference>
<keyword evidence="8" id="KW-1185">Reference proteome</keyword>
<dbReference type="InterPro" id="IPR014008">
    <property type="entry name" value="Cbl_synth_MTase_CbiT"/>
</dbReference>
<organism evidence="7 8">
    <name type="scientific">Arenibacterium halophilum</name>
    <dbReference type="NCBI Taxonomy" id="2583821"/>
    <lineage>
        <taxon>Bacteria</taxon>
        <taxon>Pseudomonadati</taxon>
        <taxon>Pseudomonadota</taxon>
        <taxon>Alphaproteobacteria</taxon>
        <taxon>Rhodobacterales</taxon>
        <taxon>Paracoccaceae</taxon>
        <taxon>Arenibacterium</taxon>
    </lineage>
</organism>
<name>A0ABY2X9D9_9RHOB</name>
<dbReference type="Gene3D" id="3.40.50.150">
    <property type="entry name" value="Vaccinia Virus protein VP39"/>
    <property type="match status" value="1"/>
</dbReference>
<keyword evidence="2" id="KW-0169">Cobalamin biosynthesis</keyword>
<keyword evidence="5" id="KW-0949">S-adenosyl-L-methionine</keyword>
<dbReference type="InterPro" id="IPR014777">
    <property type="entry name" value="4pyrrole_Mease_sub1"/>
</dbReference>
<dbReference type="PANTHER" id="PTHR43182">
    <property type="entry name" value="COBALT-PRECORRIN-6B C(15)-METHYLTRANSFERASE (DECARBOXYLATING)"/>
    <property type="match status" value="1"/>
</dbReference>
<evidence type="ECO:0000256" key="2">
    <source>
        <dbReference type="ARBA" id="ARBA00022573"/>
    </source>
</evidence>
<evidence type="ECO:0000256" key="3">
    <source>
        <dbReference type="ARBA" id="ARBA00022603"/>
    </source>
</evidence>
<dbReference type="RefSeq" id="WP_138863545.1">
    <property type="nucleotide sequence ID" value="NZ_VCPC01000002.1"/>
</dbReference>
<dbReference type="Pfam" id="PF00590">
    <property type="entry name" value="TP_methylase"/>
    <property type="match status" value="1"/>
</dbReference>
<proteinExistence type="predicted"/>
<dbReference type="InterPro" id="IPR006365">
    <property type="entry name" value="Cbl_synth_CobL"/>
</dbReference>
<dbReference type="NCBIfam" id="TIGR02469">
    <property type="entry name" value="CbiT"/>
    <property type="match status" value="1"/>
</dbReference>